<accession>A0A6P2CA19</accession>
<sequence length="92" mass="9878">MIYTGPDEDRGIFDPATRPPVLSAGHPGRIVRPDPAHVIVEWVGLEREPISQGSRFCVDRSGRPAGAGAVPGPSFLSENDYEPRRAAIIADS</sequence>
<proteinExistence type="predicted"/>
<organism evidence="2 3">
    <name type="scientific">Rhodococcus rhodnii</name>
    <dbReference type="NCBI Taxonomy" id="38312"/>
    <lineage>
        <taxon>Bacteria</taxon>
        <taxon>Bacillati</taxon>
        <taxon>Actinomycetota</taxon>
        <taxon>Actinomycetes</taxon>
        <taxon>Mycobacteriales</taxon>
        <taxon>Nocardiaceae</taxon>
        <taxon>Rhodococcus</taxon>
    </lineage>
</organism>
<evidence type="ECO:0000313" key="3">
    <source>
        <dbReference type="Proteomes" id="UP000471120"/>
    </source>
</evidence>
<feature type="region of interest" description="Disordered" evidence="1">
    <location>
        <begin position="1"/>
        <end position="28"/>
    </location>
</feature>
<comment type="caution">
    <text evidence="2">The sequence shown here is derived from an EMBL/GenBank/DDBJ whole genome shotgun (WGS) entry which is preliminary data.</text>
</comment>
<dbReference type="AlphaFoldDB" id="A0A6P2CA19"/>
<gene>
    <name evidence="2" type="ORF">DW322_03645</name>
</gene>
<dbReference type="EMBL" id="QRCM01000001">
    <property type="protein sequence ID" value="TXG89483.1"/>
    <property type="molecule type" value="Genomic_DNA"/>
</dbReference>
<name>A0A6P2CA19_9NOCA</name>
<dbReference type="Proteomes" id="UP000471120">
    <property type="component" value="Unassembled WGS sequence"/>
</dbReference>
<protein>
    <submittedName>
        <fullName evidence="2">Uncharacterized protein</fullName>
    </submittedName>
</protein>
<reference evidence="2 3" key="1">
    <citation type="submission" date="2018-07" db="EMBL/GenBank/DDBJ databases">
        <title>Genome sequence of Rhodococcus rhodnii ATCC 35071 from Rhodnius prolixus.</title>
        <authorList>
            <person name="Patel V."/>
            <person name="Vogel K.J."/>
        </authorList>
    </citation>
    <scope>NUCLEOTIDE SEQUENCE [LARGE SCALE GENOMIC DNA]</scope>
    <source>
        <strain evidence="2 3">ATCC 35071</strain>
    </source>
</reference>
<evidence type="ECO:0000313" key="2">
    <source>
        <dbReference type="EMBL" id="TXG89483.1"/>
    </source>
</evidence>
<evidence type="ECO:0000256" key="1">
    <source>
        <dbReference type="SAM" id="MobiDB-lite"/>
    </source>
</evidence>